<feature type="compositionally biased region" description="Low complexity" evidence="1">
    <location>
        <begin position="114"/>
        <end position="131"/>
    </location>
</feature>
<dbReference type="OrthoDB" id="3760848at2759"/>
<feature type="compositionally biased region" description="Polar residues" evidence="1">
    <location>
        <begin position="154"/>
        <end position="164"/>
    </location>
</feature>
<evidence type="ECO:0000313" key="2">
    <source>
        <dbReference type="EMBL" id="KAF1911374.1"/>
    </source>
</evidence>
<dbReference type="AlphaFoldDB" id="A0A6A5QA41"/>
<organism evidence="2 3">
    <name type="scientific">Ampelomyces quisqualis</name>
    <name type="common">Powdery mildew agent</name>
    <dbReference type="NCBI Taxonomy" id="50730"/>
    <lineage>
        <taxon>Eukaryota</taxon>
        <taxon>Fungi</taxon>
        <taxon>Dikarya</taxon>
        <taxon>Ascomycota</taxon>
        <taxon>Pezizomycotina</taxon>
        <taxon>Dothideomycetes</taxon>
        <taxon>Pleosporomycetidae</taxon>
        <taxon>Pleosporales</taxon>
        <taxon>Pleosporineae</taxon>
        <taxon>Phaeosphaeriaceae</taxon>
        <taxon>Ampelomyces</taxon>
    </lineage>
</organism>
<proteinExistence type="predicted"/>
<sequence length="704" mass="78916">MASAAISSFLLPHPATLCPPPLHFQKRARRTTIRRRMLRKPTHHTSHPAHGPLDDIIAEIKNDILESPPDCTAYSSLLDWTNPLKAPPTWAVTPLPVSRAPRDQPLNIRKNRNSRSSTSGSSTGEQMSSSRNNSQEAGAAPWPSLDVAVPHCSSGPSLASNSTSFDEHASAQRVLENTFDRADRSGENGRPRRASRLRLFTNGFPRLRRTGTGETSASTDGTSDFTLPSATTASPVEYERSQFHLDASEPSDEAVDAYMRRNAHNCNRLREIMERMARRLPTPVENENELPDDQPPEAGLMPTTLRPTVRMFPEIKLVTEDSQEFSVAIEIEGVLHSRVTRQVPTIDVVFVVDNAICARGTQTWQPARPNPSMSDVLLSIAKSVESQELKKGRTHMILLSPAAYVLHDISKAFPDLYIHRINPAALPYRGDPESQDTVCYENCCKNVFVSNWNTYQSVPGRVKQILKNARLKSPVGELTDVSIDLRVRHGCEMIEVFGSKDVPHLRLGQVHTLFARIRVNKNQTQGVDLDSVNPIFQSSLDVKGLRQDLQNAVSLGAIKVHLLDVQLYHRNSIHKIDCWNYTEAPLVITRELGGLAVPIDTAVETYKRLYFHKFVQLSTNEAKMEADNLLAVLDVNNDLARQVVERMRREITCQSEARQYERDFRQKLPLCPGPVELEAPHEWLLELWSKRRGKRTGIAESQPA</sequence>
<gene>
    <name evidence="2" type="ORF">BDU57DRAFT_565985</name>
</gene>
<accession>A0A6A5QA41</accession>
<evidence type="ECO:0000256" key="1">
    <source>
        <dbReference type="SAM" id="MobiDB-lite"/>
    </source>
</evidence>
<name>A0A6A5QA41_AMPQU</name>
<feature type="compositionally biased region" description="Polar residues" evidence="1">
    <location>
        <begin position="212"/>
        <end position="228"/>
    </location>
</feature>
<keyword evidence="3" id="KW-1185">Reference proteome</keyword>
<feature type="region of interest" description="Disordered" evidence="1">
    <location>
        <begin position="206"/>
        <end position="228"/>
    </location>
</feature>
<reference evidence="2" key="1">
    <citation type="journal article" date="2020" name="Stud. Mycol.">
        <title>101 Dothideomycetes genomes: a test case for predicting lifestyles and emergence of pathogens.</title>
        <authorList>
            <person name="Haridas S."/>
            <person name="Albert R."/>
            <person name="Binder M."/>
            <person name="Bloem J."/>
            <person name="Labutti K."/>
            <person name="Salamov A."/>
            <person name="Andreopoulos B."/>
            <person name="Baker S."/>
            <person name="Barry K."/>
            <person name="Bills G."/>
            <person name="Bluhm B."/>
            <person name="Cannon C."/>
            <person name="Castanera R."/>
            <person name="Culley D."/>
            <person name="Daum C."/>
            <person name="Ezra D."/>
            <person name="Gonzalez J."/>
            <person name="Henrissat B."/>
            <person name="Kuo A."/>
            <person name="Liang C."/>
            <person name="Lipzen A."/>
            <person name="Lutzoni F."/>
            <person name="Magnuson J."/>
            <person name="Mondo S."/>
            <person name="Nolan M."/>
            <person name="Ohm R."/>
            <person name="Pangilinan J."/>
            <person name="Park H.-J."/>
            <person name="Ramirez L."/>
            <person name="Alfaro M."/>
            <person name="Sun H."/>
            <person name="Tritt A."/>
            <person name="Yoshinaga Y."/>
            <person name="Zwiers L.-H."/>
            <person name="Turgeon B."/>
            <person name="Goodwin S."/>
            <person name="Spatafora J."/>
            <person name="Crous P."/>
            <person name="Grigoriev I."/>
        </authorList>
    </citation>
    <scope>NUCLEOTIDE SEQUENCE</scope>
    <source>
        <strain evidence="2">HMLAC05119</strain>
    </source>
</reference>
<dbReference type="Proteomes" id="UP000800096">
    <property type="component" value="Unassembled WGS sequence"/>
</dbReference>
<protein>
    <submittedName>
        <fullName evidence="2">Uncharacterized protein</fullName>
    </submittedName>
</protein>
<evidence type="ECO:0000313" key="3">
    <source>
        <dbReference type="Proteomes" id="UP000800096"/>
    </source>
</evidence>
<dbReference type="EMBL" id="ML979144">
    <property type="protein sequence ID" value="KAF1911374.1"/>
    <property type="molecule type" value="Genomic_DNA"/>
</dbReference>
<feature type="region of interest" description="Disordered" evidence="1">
    <location>
        <begin position="88"/>
        <end position="169"/>
    </location>
</feature>